<feature type="transmembrane region" description="Helical" evidence="7">
    <location>
        <begin position="180"/>
        <end position="198"/>
    </location>
</feature>
<feature type="transmembrane region" description="Helical" evidence="7">
    <location>
        <begin position="153"/>
        <end position="174"/>
    </location>
</feature>
<dbReference type="Proteomes" id="UP000885826">
    <property type="component" value="Unassembled WGS sequence"/>
</dbReference>
<dbReference type="AlphaFoldDB" id="A0A9C9ENX1"/>
<dbReference type="InterPro" id="IPR051393">
    <property type="entry name" value="ABC_transporter_permease"/>
</dbReference>
<keyword evidence="4 7" id="KW-0812">Transmembrane</keyword>
<dbReference type="CDD" id="cd06261">
    <property type="entry name" value="TM_PBP2"/>
    <property type="match status" value="1"/>
</dbReference>
<dbReference type="PROSITE" id="PS50928">
    <property type="entry name" value="ABC_TM1"/>
    <property type="match status" value="1"/>
</dbReference>
<dbReference type="PANTHER" id="PTHR30193:SF37">
    <property type="entry name" value="INNER MEMBRANE ABC TRANSPORTER PERMEASE PROTEIN YCJO"/>
    <property type="match status" value="1"/>
</dbReference>
<evidence type="ECO:0000256" key="3">
    <source>
        <dbReference type="ARBA" id="ARBA00022475"/>
    </source>
</evidence>
<gene>
    <name evidence="9" type="ORF">ENI34_09965</name>
</gene>
<evidence type="ECO:0000256" key="6">
    <source>
        <dbReference type="ARBA" id="ARBA00023136"/>
    </source>
</evidence>
<feature type="transmembrane region" description="Helical" evidence="7">
    <location>
        <begin position="219"/>
        <end position="244"/>
    </location>
</feature>
<dbReference type="GO" id="GO:0005886">
    <property type="term" value="C:plasma membrane"/>
    <property type="evidence" value="ECO:0007669"/>
    <property type="project" value="UniProtKB-SubCell"/>
</dbReference>
<keyword evidence="6 7" id="KW-0472">Membrane</keyword>
<dbReference type="PANTHER" id="PTHR30193">
    <property type="entry name" value="ABC TRANSPORTER PERMEASE PROTEIN"/>
    <property type="match status" value="1"/>
</dbReference>
<dbReference type="Pfam" id="PF00528">
    <property type="entry name" value="BPD_transp_1"/>
    <property type="match status" value="1"/>
</dbReference>
<evidence type="ECO:0000313" key="10">
    <source>
        <dbReference type="Proteomes" id="UP000885826"/>
    </source>
</evidence>
<evidence type="ECO:0000256" key="2">
    <source>
        <dbReference type="ARBA" id="ARBA00022448"/>
    </source>
</evidence>
<evidence type="ECO:0000256" key="5">
    <source>
        <dbReference type="ARBA" id="ARBA00022989"/>
    </source>
</evidence>
<sequence length="313" mass="36048">MSKNREWSGYLFILPALLIIAVFRFYPILQAIRMSFFDWGLAGPLKFIGFKNFTRLFIDPKFYQSLSNTFWYVLFVVPLTIFLSIFFANLLNQKIKGRGFYRTIYYLPVVTSIVAVSVVWKWIFNPDRGLFNAFFNFIGIEGIKWLNDARGLFEIIFGGIGVHLSGFFAGPSIALCSLSIMAVWHNLGYCIIIVLAGLQNIPRQYYEAAKIDGASSWNVFRHITIPVLSPTIFYLLVTQTIIAFNTFTPVYVMTQPPGGPLGTTSLVVFYLYEHSFKLWNLGYANAIAFVIFIMIFILTQVQKRFIEERVYYE</sequence>
<feature type="transmembrane region" description="Helical" evidence="7">
    <location>
        <begin position="7"/>
        <end position="26"/>
    </location>
</feature>
<protein>
    <submittedName>
        <fullName evidence="9">Sugar ABC transporter permease</fullName>
    </submittedName>
</protein>
<name>A0A9C9ENX1_UNCW3</name>
<keyword evidence="3" id="KW-1003">Cell membrane</keyword>
<proteinExistence type="inferred from homology"/>
<evidence type="ECO:0000313" key="9">
    <source>
        <dbReference type="EMBL" id="HEC79444.1"/>
    </source>
</evidence>
<dbReference type="InterPro" id="IPR000515">
    <property type="entry name" value="MetI-like"/>
</dbReference>
<accession>A0A9C9ENX1</accession>
<evidence type="ECO:0000259" key="8">
    <source>
        <dbReference type="PROSITE" id="PS50928"/>
    </source>
</evidence>
<dbReference type="SUPFAM" id="SSF161098">
    <property type="entry name" value="MetI-like"/>
    <property type="match status" value="1"/>
</dbReference>
<dbReference type="Gene3D" id="1.10.3720.10">
    <property type="entry name" value="MetI-like"/>
    <property type="match status" value="1"/>
</dbReference>
<feature type="domain" description="ABC transmembrane type-1" evidence="8">
    <location>
        <begin position="66"/>
        <end position="302"/>
    </location>
</feature>
<dbReference type="GO" id="GO:0055085">
    <property type="term" value="P:transmembrane transport"/>
    <property type="evidence" value="ECO:0007669"/>
    <property type="project" value="InterPro"/>
</dbReference>
<keyword evidence="2 7" id="KW-0813">Transport</keyword>
<feature type="transmembrane region" description="Helical" evidence="7">
    <location>
        <begin position="129"/>
        <end position="146"/>
    </location>
</feature>
<dbReference type="EMBL" id="DRIG01000101">
    <property type="protein sequence ID" value="HEC79444.1"/>
    <property type="molecule type" value="Genomic_DNA"/>
</dbReference>
<comment type="caution">
    <text evidence="9">The sequence shown here is derived from an EMBL/GenBank/DDBJ whole genome shotgun (WGS) entry which is preliminary data.</text>
</comment>
<evidence type="ECO:0000256" key="4">
    <source>
        <dbReference type="ARBA" id="ARBA00022692"/>
    </source>
</evidence>
<comment type="similarity">
    <text evidence="7">Belongs to the binding-protein-dependent transport system permease family.</text>
</comment>
<feature type="transmembrane region" description="Helical" evidence="7">
    <location>
        <begin position="278"/>
        <end position="299"/>
    </location>
</feature>
<dbReference type="InterPro" id="IPR035906">
    <property type="entry name" value="MetI-like_sf"/>
</dbReference>
<reference evidence="9" key="1">
    <citation type="journal article" date="2020" name="mSystems">
        <title>Genome- and Community-Level Interaction Insights into Carbon Utilization and Element Cycling Functions of Hydrothermarchaeota in Hydrothermal Sediment.</title>
        <authorList>
            <person name="Zhou Z."/>
            <person name="Liu Y."/>
            <person name="Xu W."/>
            <person name="Pan J."/>
            <person name="Luo Z.H."/>
            <person name="Li M."/>
        </authorList>
    </citation>
    <scope>NUCLEOTIDE SEQUENCE</scope>
    <source>
        <strain evidence="9">HyVt-388</strain>
    </source>
</reference>
<comment type="subcellular location">
    <subcellularLocation>
        <location evidence="1 7">Cell membrane</location>
        <topology evidence="1 7">Multi-pass membrane protein</topology>
    </subcellularLocation>
</comment>
<evidence type="ECO:0000256" key="7">
    <source>
        <dbReference type="RuleBase" id="RU363032"/>
    </source>
</evidence>
<organism evidence="9 10">
    <name type="scientific">candidate division WOR-3 bacterium</name>
    <dbReference type="NCBI Taxonomy" id="2052148"/>
    <lineage>
        <taxon>Bacteria</taxon>
        <taxon>Bacteria division WOR-3</taxon>
    </lineage>
</organism>
<evidence type="ECO:0000256" key="1">
    <source>
        <dbReference type="ARBA" id="ARBA00004651"/>
    </source>
</evidence>
<feature type="transmembrane region" description="Helical" evidence="7">
    <location>
        <begin position="103"/>
        <end position="123"/>
    </location>
</feature>
<feature type="transmembrane region" description="Helical" evidence="7">
    <location>
        <begin position="70"/>
        <end position="91"/>
    </location>
</feature>
<keyword evidence="5 7" id="KW-1133">Transmembrane helix</keyword>